<dbReference type="InParanoid" id="A2D8A3"/>
<feature type="region of interest" description="Disordered" evidence="1">
    <location>
        <begin position="142"/>
        <end position="211"/>
    </location>
</feature>
<keyword evidence="3" id="KW-1185">Reference proteome</keyword>
<gene>
    <name evidence="2" type="ORF">TVAG_071990</name>
</gene>
<accession>A2D8A3</accession>
<evidence type="ECO:0000313" key="3">
    <source>
        <dbReference type="Proteomes" id="UP000001542"/>
    </source>
</evidence>
<dbReference type="VEuPathDB" id="TrichDB:TVAG_071990"/>
<evidence type="ECO:0000313" key="2">
    <source>
        <dbReference type="EMBL" id="EAY23536.1"/>
    </source>
</evidence>
<dbReference type="VEuPathDB" id="TrichDB:TVAGG3_1047180"/>
<proteinExistence type="predicted"/>
<dbReference type="EMBL" id="DS113178">
    <property type="protein sequence ID" value="EAY23536.1"/>
    <property type="molecule type" value="Genomic_DNA"/>
</dbReference>
<dbReference type="Proteomes" id="UP000001542">
    <property type="component" value="Unassembled WGS sequence"/>
</dbReference>
<sequence>MYTDFVNLDNLITEINNIYSNNPLASNEIIMEPEREVNFYYSTKLNPFCSPQINEMFMISLQRTASGRAQNSKKIDDESIRRDLIQNEIHEKENNIRSQWRSLNSETGDTALRIQNRKATKNRTKVRSSLIRLQIGNLQMLNNNNNNVNNEKPAARHGNQRSNSIRIPEKPPKDISITNPRELASSNSLLVSPTPELSASTDSLLSPIQNDSDDRIAFNAQDNNDPRRSPQRIAIEVPQNQPAAFGKAPIRKLSKSNLNFELAAARTGMQMSHVRKTRASISNEFKAIDVVIPDEKENKLRRIPPAGNRRRPTRPNK</sequence>
<reference evidence="2" key="1">
    <citation type="submission" date="2006-10" db="EMBL/GenBank/DDBJ databases">
        <authorList>
            <person name="Amadeo P."/>
            <person name="Zhao Q."/>
            <person name="Wortman J."/>
            <person name="Fraser-Liggett C."/>
            <person name="Carlton J."/>
        </authorList>
    </citation>
    <scope>NUCLEOTIDE SEQUENCE</scope>
    <source>
        <strain evidence="2">G3</strain>
    </source>
</reference>
<dbReference type="KEGG" id="tva:5469100"/>
<feature type="compositionally biased region" description="Polar residues" evidence="1">
    <location>
        <begin position="176"/>
        <end position="210"/>
    </location>
</feature>
<evidence type="ECO:0000256" key="1">
    <source>
        <dbReference type="SAM" id="MobiDB-lite"/>
    </source>
</evidence>
<dbReference type="AlphaFoldDB" id="A2D8A3"/>
<dbReference type="RefSeq" id="XP_001584522.1">
    <property type="nucleotide sequence ID" value="XM_001584472.1"/>
</dbReference>
<organism evidence="2 3">
    <name type="scientific">Trichomonas vaginalis (strain ATCC PRA-98 / G3)</name>
    <dbReference type="NCBI Taxonomy" id="412133"/>
    <lineage>
        <taxon>Eukaryota</taxon>
        <taxon>Metamonada</taxon>
        <taxon>Parabasalia</taxon>
        <taxon>Trichomonadida</taxon>
        <taxon>Trichomonadidae</taxon>
        <taxon>Trichomonas</taxon>
    </lineage>
</organism>
<reference evidence="2" key="2">
    <citation type="journal article" date="2007" name="Science">
        <title>Draft genome sequence of the sexually transmitted pathogen Trichomonas vaginalis.</title>
        <authorList>
            <person name="Carlton J.M."/>
            <person name="Hirt R.P."/>
            <person name="Silva J.C."/>
            <person name="Delcher A.L."/>
            <person name="Schatz M."/>
            <person name="Zhao Q."/>
            <person name="Wortman J.R."/>
            <person name="Bidwell S.L."/>
            <person name="Alsmark U.C.M."/>
            <person name="Besteiro S."/>
            <person name="Sicheritz-Ponten T."/>
            <person name="Noel C.J."/>
            <person name="Dacks J.B."/>
            <person name="Foster P.G."/>
            <person name="Simillion C."/>
            <person name="Van de Peer Y."/>
            <person name="Miranda-Saavedra D."/>
            <person name="Barton G.J."/>
            <person name="Westrop G.D."/>
            <person name="Mueller S."/>
            <person name="Dessi D."/>
            <person name="Fiori P.L."/>
            <person name="Ren Q."/>
            <person name="Paulsen I."/>
            <person name="Zhang H."/>
            <person name="Bastida-Corcuera F.D."/>
            <person name="Simoes-Barbosa A."/>
            <person name="Brown M.T."/>
            <person name="Hayes R.D."/>
            <person name="Mukherjee M."/>
            <person name="Okumura C.Y."/>
            <person name="Schneider R."/>
            <person name="Smith A.J."/>
            <person name="Vanacova S."/>
            <person name="Villalvazo M."/>
            <person name="Haas B.J."/>
            <person name="Pertea M."/>
            <person name="Feldblyum T.V."/>
            <person name="Utterback T.R."/>
            <person name="Shu C.L."/>
            <person name="Osoegawa K."/>
            <person name="de Jong P.J."/>
            <person name="Hrdy I."/>
            <person name="Horvathova L."/>
            <person name="Zubacova Z."/>
            <person name="Dolezal P."/>
            <person name="Malik S.B."/>
            <person name="Logsdon J.M. Jr."/>
            <person name="Henze K."/>
            <person name="Gupta A."/>
            <person name="Wang C.C."/>
            <person name="Dunne R.L."/>
            <person name="Upcroft J.A."/>
            <person name="Upcroft P."/>
            <person name="White O."/>
            <person name="Salzberg S.L."/>
            <person name="Tang P."/>
            <person name="Chiu C.-H."/>
            <person name="Lee Y.-S."/>
            <person name="Embley T.M."/>
            <person name="Coombs G.H."/>
            <person name="Mottram J.C."/>
            <person name="Tachezy J."/>
            <person name="Fraser-Liggett C.M."/>
            <person name="Johnson P.J."/>
        </authorList>
    </citation>
    <scope>NUCLEOTIDE SEQUENCE [LARGE SCALE GENOMIC DNA]</scope>
    <source>
        <strain evidence="2">G3</strain>
    </source>
</reference>
<name>A2D8A3_TRIV3</name>
<protein>
    <submittedName>
        <fullName evidence="2">Uncharacterized protein</fullName>
    </submittedName>
</protein>